<evidence type="ECO:0000313" key="11">
    <source>
        <dbReference type="EMBL" id="ABI56185.1"/>
    </source>
</evidence>
<dbReference type="InterPro" id="IPR038418">
    <property type="entry name" value="6-PTP_synth/QueD_sf"/>
</dbReference>
<protein>
    <recommendedName>
        <fullName evidence="5">6-carboxy-5,6,7,8-tetrahydropterin synthase</fullName>
        <ecNumber evidence="4">4.1.2.50</ecNumber>
    </recommendedName>
    <alternativeName>
        <fullName evidence="9">Queuosine biosynthesis protein QueD</fullName>
    </alternativeName>
</protein>
<dbReference type="Proteomes" id="UP000001962">
    <property type="component" value="Chromosome"/>
</dbReference>
<proteinExistence type="inferred from homology"/>
<keyword evidence="6" id="KW-0479">Metal-binding</keyword>
<dbReference type="HOGENOM" id="CLU_111016_1_1_6"/>
<evidence type="ECO:0000256" key="8">
    <source>
        <dbReference type="ARBA" id="ARBA00023239"/>
    </source>
</evidence>
<dbReference type="InterPro" id="IPR007115">
    <property type="entry name" value="6-PTP_synth/QueD"/>
</dbReference>
<evidence type="ECO:0000256" key="9">
    <source>
        <dbReference type="ARBA" id="ARBA00031449"/>
    </source>
</evidence>
<dbReference type="PANTHER" id="PTHR12589:SF7">
    <property type="entry name" value="6-PYRUVOYL TETRAHYDROBIOPTERIN SYNTHASE"/>
    <property type="match status" value="1"/>
</dbReference>
<evidence type="ECO:0000256" key="4">
    <source>
        <dbReference type="ARBA" id="ARBA00012982"/>
    </source>
</evidence>
<dbReference type="EC" id="4.1.2.50" evidence="4"/>
<dbReference type="AlphaFoldDB" id="Q0AAF2"/>
<keyword evidence="12" id="KW-1185">Reference proteome</keyword>
<comment type="similarity">
    <text evidence="3">Belongs to the PTPS family. QueD subfamily.</text>
</comment>
<evidence type="ECO:0000256" key="1">
    <source>
        <dbReference type="ARBA" id="ARBA00001947"/>
    </source>
</evidence>
<keyword evidence="7" id="KW-0862">Zinc</keyword>
<comment type="catalytic activity">
    <reaction evidence="10">
        <text>7,8-dihydroneopterin 3'-triphosphate + H2O = 6-carboxy-5,6,7,8-tetrahydropterin + triphosphate + acetaldehyde + 2 H(+)</text>
        <dbReference type="Rhea" id="RHEA:27966"/>
        <dbReference type="ChEBI" id="CHEBI:15343"/>
        <dbReference type="ChEBI" id="CHEBI:15377"/>
        <dbReference type="ChEBI" id="CHEBI:15378"/>
        <dbReference type="ChEBI" id="CHEBI:18036"/>
        <dbReference type="ChEBI" id="CHEBI:58462"/>
        <dbReference type="ChEBI" id="CHEBI:61032"/>
        <dbReference type="EC" id="4.1.2.50"/>
    </reaction>
</comment>
<evidence type="ECO:0000256" key="5">
    <source>
        <dbReference type="ARBA" id="ARBA00018141"/>
    </source>
</evidence>
<dbReference type="PANTHER" id="PTHR12589">
    <property type="entry name" value="PYRUVOYL TETRAHYDROBIOPTERIN SYNTHASE"/>
    <property type="match status" value="1"/>
</dbReference>
<dbReference type="RefSeq" id="WP_011628580.1">
    <property type="nucleotide sequence ID" value="NC_008340.1"/>
</dbReference>
<dbReference type="UniPathway" id="UPA00391"/>
<gene>
    <name evidence="11" type="ordered locus">Mlg_0831</name>
</gene>
<accession>Q0AAF2</accession>
<comment type="cofactor">
    <cofactor evidence="1">
        <name>Zn(2+)</name>
        <dbReference type="ChEBI" id="CHEBI:29105"/>
    </cofactor>
</comment>
<dbReference type="OrthoDB" id="9804698at2"/>
<reference evidence="12" key="1">
    <citation type="submission" date="2006-08" db="EMBL/GenBank/DDBJ databases">
        <title>Complete sequence of Alkalilimnicola ehrilichei MLHE-1.</title>
        <authorList>
            <person name="Copeland A."/>
            <person name="Lucas S."/>
            <person name="Lapidus A."/>
            <person name="Barry K."/>
            <person name="Detter J.C."/>
            <person name="Glavina del Rio T."/>
            <person name="Hammon N."/>
            <person name="Israni S."/>
            <person name="Dalin E."/>
            <person name="Tice H."/>
            <person name="Pitluck S."/>
            <person name="Sims D."/>
            <person name="Brettin T."/>
            <person name="Bruce D."/>
            <person name="Han C."/>
            <person name="Tapia R."/>
            <person name="Gilna P."/>
            <person name="Schmutz J."/>
            <person name="Larimer F."/>
            <person name="Land M."/>
            <person name="Hauser L."/>
            <person name="Kyrpides N."/>
            <person name="Mikhailova N."/>
            <person name="Oremland R.S."/>
            <person name="Hoeft S.E."/>
            <person name="Switzer-Blum J."/>
            <person name="Kulp T."/>
            <person name="King G."/>
            <person name="Tabita R."/>
            <person name="Witte B."/>
            <person name="Santini J.M."/>
            <person name="Basu P."/>
            <person name="Hollibaugh J.T."/>
            <person name="Xie G."/>
            <person name="Stolz J.F."/>
            <person name="Richardson P."/>
        </authorList>
    </citation>
    <scope>NUCLEOTIDE SEQUENCE [LARGE SCALE GENOMIC DNA]</scope>
    <source>
        <strain evidence="12">ATCC BAA-1101 / DSM 17681 / MLHE-1</strain>
    </source>
</reference>
<evidence type="ECO:0000256" key="3">
    <source>
        <dbReference type="ARBA" id="ARBA00008900"/>
    </source>
</evidence>
<keyword evidence="8" id="KW-0456">Lyase</keyword>
<dbReference type="KEGG" id="aeh:Mlg_0831"/>
<dbReference type="Pfam" id="PF01242">
    <property type="entry name" value="PTPS"/>
    <property type="match status" value="1"/>
</dbReference>
<organism evidence="11 12">
    <name type="scientific">Alkalilimnicola ehrlichii (strain ATCC BAA-1101 / DSM 17681 / MLHE-1)</name>
    <dbReference type="NCBI Taxonomy" id="187272"/>
    <lineage>
        <taxon>Bacteria</taxon>
        <taxon>Pseudomonadati</taxon>
        <taxon>Pseudomonadota</taxon>
        <taxon>Gammaproteobacteria</taxon>
        <taxon>Chromatiales</taxon>
        <taxon>Ectothiorhodospiraceae</taxon>
        <taxon>Alkalilimnicola</taxon>
    </lineage>
</organism>
<dbReference type="GO" id="GO:0070497">
    <property type="term" value="F:6-carboxytetrahydropterin synthase activity"/>
    <property type="evidence" value="ECO:0007669"/>
    <property type="project" value="UniProtKB-EC"/>
</dbReference>
<dbReference type="EMBL" id="CP000453">
    <property type="protein sequence ID" value="ABI56185.1"/>
    <property type="molecule type" value="Genomic_DNA"/>
</dbReference>
<evidence type="ECO:0000256" key="10">
    <source>
        <dbReference type="ARBA" id="ARBA00048807"/>
    </source>
</evidence>
<evidence type="ECO:0000256" key="6">
    <source>
        <dbReference type="ARBA" id="ARBA00022723"/>
    </source>
</evidence>
<dbReference type="SUPFAM" id="SSF55620">
    <property type="entry name" value="Tetrahydrobiopterin biosynthesis enzymes-like"/>
    <property type="match status" value="1"/>
</dbReference>
<comment type="pathway">
    <text evidence="2">Purine metabolism; 7-cyano-7-deazaguanine biosynthesis.</text>
</comment>
<evidence type="ECO:0000256" key="2">
    <source>
        <dbReference type="ARBA" id="ARBA00005061"/>
    </source>
</evidence>
<sequence>MSSFTVTRRVEIDAAHRIPDHGSRCRHLHGHRYVVEAACGNPSLQEAGEERGMVLDFGFLKEEMLAVIDAPCDHGLLLSVDDHVMLALLAGGSDRPEAWLEGLRERVAGQGYAEGRDPALGGKLYLVPGPPTAEVLARHWYERLAPRVHARSRGNAALLAVTVWETPNCWARYQP</sequence>
<dbReference type="eggNOG" id="COG0720">
    <property type="taxonomic scope" value="Bacteria"/>
</dbReference>
<name>Q0AAF2_ALKEH</name>
<evidence type="ECO:0000256" key="7">
    <source>
        <dbReference type="ARBA" id="ARBA00022833"/>
    </source>
</evidence>
<dbReference type="GO" id="GO:0046872">
    <property type="term" value="F:metal ion binding"/>
    <property type="evidence" value="ECO:0007669"/>
    <property type="project" value="UniProtKB-KW"/>
</dbReference>
<evidence type="ECO:0000313" key="12">
    <source>
        <dbReference type="Proteomes" id="UP000001962"/>
    </source>
</evidence>
<dbReference type="Gene3D" id="3.30.479.10">
    <property type="entry name" value="6-pyruvoyl tetrahydropterin synthase/QueD"/>
    <property type="match status" value="1"/>
</dbReference>